<comment type="caution">
    <text evidence="1">The sequence shown here is derived from an EMBL/GenBank/DDBJ whole genome shotgun (WGS) entry which is preliminary data.</text>
</comment>
<proteinExistence type="predicted"/>
<reference evidence="1" key="1">
    <citation type="submission" date="2021-06" db="EMBL/GenBank/DDBJ databases">
        <authorList>
            <person name="Kallberg Y."/>
            <person name="Tangrot J."/>
            <person name="Rosling A."/>
        </authorList>
    </citation>
    <scope>NUCLEOTIDE SEQUENCE</scope>
    <source>
        <strain evidence="1">FL130A</strain>
    </source>
</reference>
<dbReference type="Proteomes" id="UP000789508">
    <property type="component" value="Unassembled WGS sequence"/>
</dbReference>
<dbReference type="GO" id="GO:0005525">
    <property type="term" value="F:GTP binding"/>
    <property type="evidence" value="ECO:0007669"/>
    <property type="project" value="InterPro"/>
</dbReference>
<dbReference type="Pfam" id="PF00071">
    <property type="entry name" value="Ras"/>
    <property type="match status" value="1"/>
</dbReference>
<accession>A0A9N9I7V9</accession>
<name>A0A9N9I7V9_9GLOM</name>
<evidence type="ECO:0000313" key="1">
    <source>
        <dbReference type="EMBL" id="CAG8724316.1"/>
    </source>
</evidence>
<dbReference type="PRINTS" id="PR00449">
    <property type="entry name" value="RASTRNSFRMNG"/>
</dbReference>
<dbReference type="Gene3D" id="3.40.50.300">
    <property type="entry name" value="P-loop containing nucleotide triphosphate hydrolases"/>
    <property type="match status" value="1"/>
</dbReference>
<dbReference type="GO" id="GO:0003924">
    <property type="term" value="F:GTPase activity"/>
    <property type="evidence" value="ECO:0007669"/>
    <property type="project" value="InterPro"/>
</dbReference>
<dbReference type="EMBL" id="CAJVPS010027575">
    <property type="protein sequence ID" value="CAG8724316.1"/>
    <property type="molecule type" value="Genomic_DNA"/>
</dbReference>
<dbReference type="InterPro" id="IPR001806">
    <property type="entry name" value="Small_GTPase"/>
</dbReference>
<sequence>MAYIPFSIERIRRKLVIVGDSGVGKTSLVMRYATGKAPSHHKPFIYEDYFVTEMMGDKAVELRVVDTAY</sequence>
<organism evidence="1 2">
    <name type="scientific">Ambispora leptoticha</name>
    <dbReference type="NCBI Taxonomy" id="144679"/>
    <lineage>
        <taxon>Eukaryota</taxon>
        <taxon>Fungi</taxon>
        <taxon>Fungi incertae sedis</taxon>
        <taxon>Mucoromycota</taxon>
        <taxon>Glomeromycotina</taxon>
        <taxon>Glomeromycetes</taxon>
        <taxon>Archaeosporales</taxon>
        <taxon>Ambisporaceae</taxon>
        <taxon>Ambispora</taxon>
    </lineage>
</organism>
<keyword evidence="2" id="KW-1185">Reference proteome</keyword>
<dbReference type="OrthoDB" id="8830751at2759"/>
<gene>
    <name evidence="1" type="ORF">ALEPTO_LOCUS12376</name>
</gene>
<dbReference type="SUPFAM" id="SSF52540">
    <property type="entry name" value="P-loop containing nucleoside triphosphate hydrolases"/>
    <property type="match status" value="1"/>
</dbReference>
<dbReference type="InterPro" id="IPR027417">
    <property type="entry name" value="P-loop_NTPase"/>
</dbReference>
<protein>
    <submittedName>
        <fullName evidence="1">5134_t:CDS:1</fullName>
    </submittedName>
</protein>
<feature type="non-terminal residue" evidence="1">
    <location>
        <position position="1"/>
    </location>
</feature>
<evidence type="ECO:0000313" key="2">
    <source>
        <dbReference type="Proteomes" id="UP000789508"/>
    </source>
</evidence>
<dbReference type="AlphaFoldDB" id="A0A9N9I7V9"/>